<dbReference type="Proteomes" id="UP001589855">
    <property type="component" value="Unassembled WGS sequence"/>
</dbReference>
<gene>
    <name evidence="2" type="ORF">ACFFGS_05310</name>
</gene>
<evidence type="ECO:0000256" key="1">
    <source>
        <dbReference type="SAM" id="Phobius"/>
    </source>
</evidence>
<dbReference type="EMBL" id="JBHLUK010000053">
    <property type="protein sequence ID" value="MFC0423538.1"/>
    <property type="molecule type" value="Genomic_DNA"/>
</dbReference>
<keyword evidence="1" id="KW-1133">Transmembrane helix</keyword>
<evidence type="ECO:0008006" key="4">
    <source>
        <dbReference type="Google" id="ProtNLM"/>
    </source>
</evidence>
<keyword evidence="3" id="KW-1185">Reference proteome</keyword>
<keyword evidence="1" id="KW-0472">Membrane</keyword>
<feature type="transmembrane region" description="Helical" evidence="1">
    <location>
        <begin position="142"/>
        <end position="166"/>
    </location>
</feature>
<protein>
    <recommendedName>
        <fullName evidence="4">DUF2812 domain-containing protein</fullName>
    </recommendedName>
</protein>
<evidence type="ECO:0000313" key="3">
    <source>
        <dbReference type="Proteomes" id="UP001589855"/>
    </source>
</evidence>
<sequence length="261" mass="29467">MQRIKLFLKGSAAETAWLNHQAANGYQLTAVHGLSYQFQPAQNVRSLEAEYLPPEVLQEMQTVFQPLTTYTFNDDRMAVAYVETPAAKRVVTDDDHYRLAVYRRAREVALNWMNGAVIGSWLLMCLGLFAGAKLAAAPVITALLWSLFAAGAVTILLAIIIGGTAAMRFHRQVKRLIRLTGEDDGTWKPTFHVIFKHQSQAPDTEPWAELGSWRMAMQNQHGDYYYNLKTTLNENEIRTALAKMVNQKDFAVMSWLGLYPL</sequence>
<evidence type="ECO:0000313" key="2">
    <source>
        <dbReference type="EMBL" id="MFC0423538.1"/>
    </source>
</evidence>
<organism evidence="2 3">
    <name type="scientific">Lactiplantibacillus plajomi</name>
    <dbReference type="NCBI Taxonomy" id="1457217"/>
    <lineage>
        <taxon>Bacteria</taxon>
        <taxon>Bacillati</taxon>
        <taxon>Bacillota</taxon>
        <taxon>Bacilli</taxon>
        <taxon>Lactobacillales</taxon>
        <taxon>Lactobacillaceae</taxon>
        <taxon>Lactiplantibacillus</taxon>
    </lineage>
</organism>
<reference evidence="2 3" key="1">
    <citation type="submission" date="2024-09" db="EMBL/GenBank/DDBJ databases">
        <authorList>
            <person name="Sun Q."/>
            <person name="Mori K."/>
        </authorList>
    </citation>
    <scope>NUCLEOTIDE SEQUENCE [LARGE SCALE GENOMIC DNA]</scope>
    <source>
        <strain evidence="2 3">TBRC 4575</strain>
    </source>
</reference>
<accession>A0ABV6K246</accession>
<proteinExistence type="predicted"/>
<feature type="transmembrane region" description="Helical" evidence="1">
    <location>
        <begin position="108"/>
        <end position="130"/>
    </location>
</feature>
<dbReference type="RefSeq" id="WP_137646061.1">
    <property type="nucleotide sequence ID" value="NZ_BAABRM010000034.1"/>
</dbReference>
<keyword evidence="1" id="KW-0812">Transmembrane</keyword>
<comment type="caution">
    <text evidence="2">The sequence shown here is derived from an EMBL/GenBank/DDBJ whole genome shotgun (WGS) entry which is preliminary data.</text>
</comment>
<name>A0ABV6K246_9LACO</name>